<evidence type="ECO:0000256" key="1">
    <source>
        <dbReference type="SAM" id="MobiDB-lite"/>
    </source>
</evidence>
<dbReference type="EMBL" id="JBCEZU010000100">
    <property type="protein sequence ID" value="KAK9530391.1"/>
    <property type="molecule type" value="Genomic_DNA"/>
</dbReference>
<organism evidence="2 3">
    <name type="scientific">Zoarces viviparus</name>
    <name type="common">Viviparous eelpout</name>
    <name type="synonym">Blennius viviparus</name>
    <dbReference type="NCBI Taxonomy" id="48416"/>
    <lineage>
        <taxon>Eukaryota</taxon>
        <taxon>Metazoa</taxon>
        <taxon>Chordata</taxon>
        <taxon>Craniata</taxon>
        <taxon>Vertebrata</taxon>
        <taxon>Euteleostomi</taxon>
        <taxon>Actinopterygii</taxon>
        <taxon>Neopterygii</taxon>
        <taxon>Teleostei</taxon>
        <taxon>Neoteleostei</taxon>
        <taxon>Acanthomorphata</taxon>
        <taxon>Eupercaria</taxon>
        <taxon>Perciformes</taxon>
        <taxon>Cottioidei</taxon>
        <taxon>Zoarcales</taxon>
        <taxon>Zoarcidae</taxon>
        <taxon>Zoarcinae</taxon>
        <taxon>Zoarces</taxon>
    </lineage>
</organism>
<gene>
    <name evidence="2" type="ORF">VZT92_011895</name>
</gene>
<dbReference type="Proteomes" id="UP001488805">
    <property type="component" value="Unassembled WGS sequence"/>
</dbReference>
<dbReference type="AlphaFoldDB" id="A0AAW1F674"/>
<comment type="caution">
    <text evidence="2">The sequence shown here is derived from an EMBL/GenBank/DDBJ whole genome shotgun (WGS) entry which is preliminary data.</text>
</comment>
<accession>A0AAW1F674</accession>
<sequence length="76" mass="8554">MHATCLPDSFAVGTGPERETERAEVVDTLLMPSAHRSVCMRPSTTYNATHMANPTYLDRTDFIPMSRFLLYVVLGY</sequence>
<reference evidence="2 3" key="1">
    <citation type="journal article" date="2024" name="Genome Biol. Evol.">
        <title>Chromosome-level genome assembly of the viviparous eelpout Zoarces viviparus.</title>
        <authorList>
            <person name="Fuhrmann N."/>
            <person name="Brasseur M.V."/>
            <person name="Bakowski C.E."/>
            <person name="Podsiadlowski L."/>
            <person name="Prost S."/>
            <person name="Krehenwinkel H."/>
            <person name="Mayer C."/>
        </authorList>
    </citation>
    <scope>NUCLEOTIDE SEQUENCE [LARGE SCALE GENOMIC DNA]</scope>
    <source>
        <strain evidence="2">NO-MEL_2022_Ind0_liver</strain>
    </source>
</reference>
<evidence type="ECO:0000313" key="2">
    <source>
        <dbReference type="EMBL" id="KAK9530391.1"/>
    </source>
</evidence>
<proteinExistence type="predicted"/>
<feature type="region of interest" description="Disordered" evidence="1">
    <location>
        <begin position="1"/>
        <end position="21"/>
    </location>
</feature>
<name>A0AAW1F674_ZOAVI</name>
<protein>
    <submittedName>
        <fullName evidence="2">Uncharacterized protein</fullName>
    </submittedName>
</protein>
<evidence type="ECO:0000313" key="3">
    <source>
        <dbReference type="Proteomes" id="UP001488805"/>
    </source>
</evidence>
<keyword evidence="3" id="KW-1185">Reference proteome</keyword>